<dbReference type="EMBL" id="SKFG01000011">
    <property type="protein sequence ID" value="TCZ76823.1"/>
    <property type="molecule type" value="Genomic_DNA"/>
</dbReference>
<feature type="domain" description="SLH" evidence="2">
    <location>
        <begin position="1240"/>
        <end position="1310"/>
    </location>
</feature>
<evidence type="ECO:0000313" key="4">
    <source>
        <dbReference type="Proteomes" id="UP000295418"/>
    </source>
</evidence>
<feature type="domain" description="SLH" evidence="2">
    <location>
        <begin position="1168"/>
        <end position="1234"/>
    </location>
</feature>
<keyword evidence="1" id="KW-0732">Signal</keyword>
<dbReference type="Pfam" id="PF00395">
    <property type="entry name" value="SLH"/>
    <property type="match status" value="2"/>
</dbReference>
<evidence type="ECO:0000256" key="1">
    <source>
        <dbReference type="SAM" id="SignalP"/>
    </source>
</evidence>
<organism evidence="3 4">
    <name type="scientific">Paenibacillus albiflavus</name>
    <dbReference type="NCBI Taxonomy" id="2545760"/>
    <lineage>
        <taxon>Bacteria</taxon>
        <taxon>Bacillati</taxon>
        <taxon>Bacillota</taxon>
        <taxon>Bacilli</taxon>
        <taxon>Bacillales</taxon>
        <taxon>Paenibacillaceae</taxon>
        <taxon>Paenibacillus</taxon>
    </lineage>
</organism>
<gene>
    <name evidence="3" type="ORF">E0485_12630</name>
</gene>
<evidence type="ECO:0000259" key="2">
    <source>
        <dbReference type="PROSITE" id="PS51272"/>
    </source>
</evidence>
<dbReference type="PROSITE" id="PS51272">
    <property type="entry name" value="SLH"/>
    <property type="match status" value="3"/>
</dbReference>
<protein>
    <submittedName>
        <fullName evidence="3">S-layer homology domain-containing protein</fullName>
    </submittedName>
</protein>
<dbReference type="PANTHER" id="PTHR43308">
    <property type="entry name" value="OUTER MEMBRANE PROTEIN ALPHA-RELATED"/>
    <property type="match status" value="1"/>
</dbReference>
<dbReference type="RefSeq" id="WP_132418411.1">
    <property type="nucleotide sequence ID" value="NZ_SKFG01000011.1"/>
</dbReference>
<keyword evidence="4" id="KW-1185">Reference proteome</keyword>
<name>A0A4R4ECE6_9BACL</name>
<dbReference type="InterPro" id="IPR001119">
    <property type="entry name" value="SLH_dom"/>
</dbReference>
<dbReference type="Proteomes" id="UP000295418">
    <property type="component" value="Unassembled WGS sequence"/>
</dbReference>
<accession>A0A4R4ECE6</accession>
<dbReference type="InterPro" id="IPR051465">
    <property type="entry name" value="Cell_Envelope_Struct_Comp"/>
</dbReference>
<evidence type="ECO:0000313" key="3">
    <source>
        <dbReference type="EMBL" id="TCZ76823.1"/>
    </source>
</evidence>
<comment type="caution">
    <text evidence="3">The sequence shown here is derived from an EMBL/GenBank/DDBJ whole genome shotgun (WGS) entry which is preliminary data.</text>
</comment>
<sequence>MKIFKKALSLILSIALVLSVFSTWHVKQVEAATATFFLPDDRKLSETANIDLDAGGAGALNRDVVPISNDGYLTTGGTFSGVSGTSLNVRVDQIAFNDISWVVQSGKTRNSAVPSPSANRFKITNLQLFPGYNRIEISGDQGGVTKSDTFYVLYESGPVLESLQLFEGGTLVDINQTSQIVTKQGAVTFQGKVLNATTVSVNGKKGSVVDGTSFYAPSVILKPGVNEIEIAFSNASDELKFTVQIYYFDKQQPFSQLNVKYNGPPKDILNATPTFPVSLANPLAADLDIELLVPYQNLPFAGNAKLEIGNGESTTSPIAITNPAHSVTEEIIYNAKNQPDFKKVKFTIPSYSLAKDANDNTMPAALQELNLRLVYGTGAGASVSNIKRTYYIVEDQNLLYNAFLLPGYTGSGNIDTNTPKQLLNGSKIDQPEFYIMVESSKAPDSAAPLVMNFEPIGTLTLKPTIVNVTTPGGTTVLTVYKVENFPQGTQNVVLSYQGGNSKLRAKVTFVTKTYIQVDNLVDGQVIELDSSASNTVGLKGQFIGFGSNLLDYKLFINNTDETTLLTGLAEKDGIYSFPAGYPADSIGLPVKQDGPLYYGENTIKFVLKYGTATGGVVREFTKEIKIYILDKNTPNVKLVRPITVPTGQRVPLAPPSKPSDYLLPSPEFVPSGTLPNTYTTTHKAFDYYLEGSGASEVTIKKAGEILFQFVPSDTVQEVNVTAGSIPNGGIAVSVNKLPQGTDLDYYGSKSSFAIRINGLPIVELGPHVYTAELKSSTGSPISTRMEINRTTAPYRILAPKANVGKQIVVNKNFVLFDIEAEGATEVIINGVKAEKRKDIEDRFVATITGLKPNKDNKISIVVKRKSGDLKDTVNVYYSGDVGVDSMYMMDMSSKLSVFDKKIELTFPKNTVLRRTLDKKIYPNNQLLFGIASPEDGVVGRVNDYGDVLGINYDQANQDRVDGNQMITYIVAELYERFRSQIGREHFTPVSQYYWISAGYAERGNPGDANYQPATGGLPPYNFINTFATSQPNLSFTPEARKLKPTQRGSIKIAFDPNIVVDAGSYLTVFHFDDQGLWKNIGGVVDMKTKTISVPFEDFGYYVVAKLKYSFEDIVGHSWARNVLAAMYAKGFMTNLRYEDFGADDYTSRGEFATMLVKAMDMPLNYDDNNSFLDVVPGSRTSTWSYEELETAARAGIIHGMSDRVFNPSGRITREEAATMIARTLNLKVPEINDKLIDKLNKVFVDGPAISRYAKPSVDAVYSAKIMTGQPADTANKKLLVFNPQANLTRAEAGQIMVNILKKYNKTFAKELS</sequence>
<feature type="signal peptide" evidence="1">
    <location>
        <begin position="1"/>
        <end position="31"/>
    </location>
</feature>
<feature type="domain" description="SLH" evidence="2">
    <location>
        <begin position="1106"/>
        <end position="1167"/>
    </location>
</feature>
<feature type="chain" id="PRO_5020454148" evidence="1">
    <location>
        <begin position="32"/>
        <end position="1312"/>
    </location>
</feature>
<reference evidence="3 4" key="1">
    <citation type="submission" date="2019-03" db="EMBL/GenBank/DDBJ databases">
        <authorList>
            <person name="Kim M.K.M."/>
        </authorList>
    </citation>
    <scope>NUCLEOTIDE SEQUENCE [LARGE SCALE GENOMIC DNA]</scope>
    <source>
        <strain evidence="3 4">18JY21-1</strain>
    </source>
</reference>
<dbReference type="OrthoDB" id="1805600at2"/>
<proteinExistence type="predicted"/>